<keyword evidence="1" id="KW-0812">Transmembrane</keyword>
<dbReference type="WBParaSite" id="PSU_v2.g14274.t1">
    <property type="protein sequence ID" value="PSU_v2.g14274.t1"/>
    <property type="gene ID" value="PSU_v2.g14274"/>
</dbReference>
<evidence type="ECO:0000313" key="4">
    <source>
        <dbReference type="WBParaSite" id="PSU_v2.g14274.t1"/>
    </source>
</evidence>
<evidence type="ECO:0000256" key="2">
    <source>
        <dbReference type="SAM" id="SignalP"/>
    </source>
</evidence>
<keyword evidence="1" id="KW-1133">Transmembrane helix</keyword>
<keyword evidence="2" id="KW-0732">Signal</keyword>
<proteinExistence type="predicted"/>
<organism evidence="3 4">
    <name type="scientific">Panagrolaimus superbus</name>
    <dbReference type="NCBI Taxonomy" id="310955"/>
    <lineage>
        <taxon>Eukaryota</taxon>
        <taxon>Metazoa</taxon>
        <taxon>Ecdysozoa</taxon>
        <taxon>Nematoda</taxon>
        <taxon>Chromadorea</taxon>
        <taxon>Rhabditida</taxon>
        <taxon>Tylenchina</taxon>
        <taxon>Panagrolaimomorpha</taxon>
        <taxon>Panagrolaimoidea</taxon>
        <taxon>Panagrolaimidae</taxon>
        <taxon>Panagrolaimus</taxon>
    </lineage>
</organism>
<feature type="signal peptide" evidence="2">
    <location>
        <begin position="1"/>
        <end position="18"/>
    </location>
</feature>
<evidence type="ECO:0000256" key="1">
    <source>
        <dbReference type="SAM" id="Phobius"/>
    </source>
</evidence>
<reference evidence="4" key="1">
    <citation type="submission" date="2022-11" db="UniProtKB">
        <authorList>
            <consortium name="WormBaseParasite"/>
        </authorList>
    </citation>
    <scope>IDENTIFICATION</scope>
</reference>
<accession>A0A914Y273</accession>
<evidence type="ECO:0000313" key="3">
    <source>
        <dbReference type="Proteomes" id="UP000887577"/>
    </source>
</evidence>
<dbReference type="Proteomes" id="UP000887577">
    <property type="component" value="Unplaced"/>
</dbReference>
<keyword evidence="1" id="KW-0472">Membrane</keyword>
<sequence>MCYVRILTLFSLFLLVSSSTLDISNQWSIRAINEDCLEKAQSHDCSIFNRCCNYRCKQFTGHESKSHFCMAILGQIVTERTECACNSAVSLRTLTDRQGILAKFDLIAGIVLIFIIDIVLLSFTL</sequence>
<name>A0A914Y273_9BILA</name>
<keyword evidence="3" id="KW-1185">Reference proteome</keyword>
<feature type="transmembrane region" description="Helical" evidence="1">
    <location>
        <begin position="100"/>
        <end position="123"/>
    </location>
</feature>
<feature type="chain" id="PRO_5037587458" evidence="2">
    <location>
        <begin position="19"/>
        <end position="125"/>
    </location>
</feature>
<dbReference type="AlphaFoldDB" id="A0A914Y273"/>
<protein>
    <submittedName>
        <fullName evidence="4">Uncharacterized protein</fullName>
    </submittedName>
</protein>